<reference evidence="1" key="2">
    <citation type="submission" date="2018-03" db="EMBL/GenBank/DDBJ databases">
        <title>The Triticum urartu genome reveals the dynamic nature of wheat genome evolution.</title>
        <authorList>
            <person name="Ling H."/>
            <person name="Ma B."/>
            <person name="Shi X."/>
            <person name="Liu H."/>
            <person name="Dong L."/>
            <person name="Sun H."/>
            <person name="Cao Y."/>
            <person name="Gao Q."/>
            <person name="Zheng S."/>
            <person name="Li Y."/>
            <person name="Yu Y."/>
            <person name="Du H."/>
            <person name="Qi M."/>
            <person name="Li Y."/>
            <person name="Yu H."/>
            <person name="Cui Y."/>
            <person name="Wang N."/>
            <person name="Chen C."/>
            <person name="Wu H."/>
            <person name="Zhao Y."/>
            <person name="Zhang J."/>
            <person name="Li Y."/>
            <person name="Zhou W."/>
            <person name="Zhang B."/>
            <person name="Hu W."/>
            <person name="Eijk M."/>
            <person name="Tang J."/>
            <person name="Witsenboer H."/>
            <person name="Zhao S."/>
            <person name="Li Z."/>
            <person name="Zhang A."/>
            <person name="Wang D."/>
            <person name="Liang C."/>
        </authorList>
    </citation>
    <scope>NUCLEOTIDE SEQUENCE [LARGE SCALE GENOMIC DNA]</scope>
    <source>
        <strain evidence="1">cv. G1812</strain>
    </source>
</reference>
<keyword evidence="2" id="KW-1185">Reference proteome</keyword>
<name>A0A8R7QUF0_TRIUA</name>
<evidence type="ECO:0000313" key="2">
    <source>
        <dbReference type="Proteomes" id="UP000015106"/>
    </source>
</evidence>
<accession>A0A8R7QUF0</accession>
<organism evidence="1 2">
    <name type="scientific">Triticum urartu</name>
    <name type="common">Red wild einkorn</name>
    <name type="synonym">Crithodium urartu</name>
    <dbReference type="NCBI Taxonomy" id="4572"/>
    <lineage>
        <taxon>Eukaryota</taxon>
        <taxon>Viridiplantae</taxon>
        <taxon>Streptophyta</taxon>
        <taxon>Embryophyta</taxon>
        <taxon>Tracheophyta</taxon>
        <taxon>Spermatophyta</taxon>
        <taxon>Magnoliopsida</taxon>
        <taxon>Liliopsida</taxon>
        <taxon>Poales</taxon>
        <taxon>Poaceae</taxon>
        <taxon>BOP clade</taxon>
        <taxon>Pooideae</taxon>
        <taxon>Triticodae</taxon>
        <taxon>Triticeae</taxon>
        <taxon>Triticinae</taxon>
        <taxon>Triticum</taxon>
    </lineage>
</organism>
<dbReference type="AlphaFoldDB" id="A0A8R7QUF0"/>
<dbReference type="Proteomes" id="UP000015106">
    <property type="component" value="Chromosome 7"/>
</dbReference>
<evidence type="ECO:0000313" key="1">
    <source>
        <dbReference type="EnsemblPlants" id="TuG1812G0700000764.01.T01.cds255464"/>
    </source>
</evidence>
<reference evidence="1" key="3">
    <citation type="submission" date="2022-06" db="UniProtKB">
        <authorList>
            <consortium name="EnsemblPlants"/>
        </authorList>
    </citation>
    <scope>IDENTIFICATION</scope>
</reference>
<dbReference type="Gramene" id="TuG1812G0700000764.01.T01">
    <property type="protein sequence ID" value="TuG1812G0700000764.01.T01.cds255464"/>
    <property type="gene ID" value="TuG1812G0700000764.01"/>
</dbReference>
<proteinExistence type="predicted"/>
<protein>
    <submittedName>
        <fullName evidence="1">Uncharacterized protein</fullName>
    </submittedName>
</protein>
<dbReference type="EnsemblPlants" id="TuG1812G0700000764.01.T01">
    <property type="protein sequence ID" value="TuG1812G0700000764.01.T01.cds255464"/>
    <property type="gene ID" value="TuG1812G0700000764.01"/>
</dbReference>
<reference evidence="2" key="1">
    <citation type="journal article" date="2013" name="Nature">
        <title>Draft genome of the wheat A-genome progenitor Triticum urartu.</title>
        <authorList>
            <person name="Ling H.Q."/>
            <person name="Zhao S."/>
            <person name="Liu D."/>
            <person name="Wang J."/>
            <person name="Sun H."/>
            <person name="Zhang C."/>
            <person name="Fan H."/>
            <person name="Li D."/>
            <person name="Dong L."/>
            <person name="Tao Y."/>
            <person name="Gao C."/>
            <person name="Wu H."/>
            <person name="Li Y."/>
            <person name="Cui Y."/>
            <person name="Guo X."/>
            <person name="Zheng S."/>
            <person name="Wang B."/>
            <person name="Yu K."/>
            <person name="Liang Q."/>
            <person name="Yang W."/>
            <person name="Lou X."/>
            <person name="Chen J."/>
            <person name="Feng M."/>
            <person name="Jian J."/>
            <person name="Zhang X."/>
            <person name="Luo G."/>
            <person name="Jiang Y."/>
            <person name="Liu J."/>
            <person name="Wang Z."/>
            <person name="Sha Y."/>
            <person name="Zhang B."/>
            <person name="Wu H."/>
            <person name="Tang D."/>
            <person name="Shen Q."/>
            <person name="Xue P."/>
            <person name="Zou S."/>
            <person name="Wang X."/>
            <person name="Liu X."/>
            <person name="Wang F."/>
            <person name="Yang Y."/>
            <person name="An X."/>
            <person name="Dong Z."/>
            <person name="Zhang K."/>
            <person name="Zhang X."/>
            <person name="Luo M.C."/>
            <person name="Dvorak J."/>
            <person name="Tong Y."/>
            <person name="Wang J."/>
            <person name="Yang H."/>
            <person name="Li Z."/>
            <person name="Wang D."/>
            <person name="Zhang A."/>
            <person name="Wang J."/>
        </authorList>
    </citation>
    <scope>NUCLEOTIDE SEQUENCE</scope>
    <source>
        <strain evidence="2">cv. G1812</strain>
    </source>
</reference>
<sequence length="41" mass="4861">MWSQNHDVKNLVIQNPLLILQSFKNALQKYQRRWGSIMTGC</sequence>